<evidence type="ECO:0000256" key="2">
    <source>
        <dbReference type="ARBA" id="ARBA00023242"/>
    </source>
</evidence>
<keyword evidence="2" id="KW-0539">Nucleus</keyword>
<comment type="subcellular location">
    <subcellularLocation>
        <location evidence="1">Nucleus</location>
    </subcellularLocation>
</comment>
<keyword evidence="6" id="KW-1185">Reference proteome</keyword>
<dbReference type="GO" id="GO:0005634">
    <property type="term" value="C:nucleus"/>
    <property type="evidence" value="ECO:0007669"/>
    <property type="project" value="UniProtKB-SubCell"/>
</dbReference>
<dbReference type="Pfam" id="PF10263">
    <property type="entry name" value="SprT-like"/>
    <property type="match status" value="1"/>
</dbReference>
<evidence type="ECO:0000313" key="6">
    <source>
        <dbReference type="Proteomes" id="UP000078561"/>
    </source>
</evidence>
<dbReference type="InterPro" id="IPR044245">
    <property type="entry name" value="Spartan"/>
</dbReference>
<accession>A0A163K0V2</accession>
<evidence type="ECO:0000313" key="5">
    <source>
        <dbReference type="EMBL" id="SAM04695.1"/>
    </source>
</evidence>
<feature type="region of interest" description="Disordered" evidence="3">
    <location>
        <begin position="371"/>
        <end position="406"/>
    </location>
</feature>
<dbReference type="GO" id="GO:0004222">
    <property type="term" value="F:metalloendopeptidase activity"/>
    <property type="evidence" value="ECO:0007669"/>
    <property type="project" value="InterPro"/>
</dbReference>
<dbReference type="SMART" id="SM00731">
    <property type="entry name" value="SprT"/>
    <property type="match status" value="1"/>
</dbReference>
<dbReference type="GO" id="GO:0006974">
    <property type="term" value="P:DNA damage response"/>
    <property type="evidence" value="ECO:0007669"/>
    <property type="project" value="InterPro"/>
</dbReference>
<feature type="compositionally biased region" description="Basic and acidic residues" evidence="3">
    <location>
        <begin position="389"/>
        <end position="400"/>
    </location>
</feature>
<dbReference type="InterPro" id="IPR006640">
    <property type="entry name" value="SprT-like_domain"/>
</dbReference>
<feature type="region of interest" description="Disordered" evidence="3">
    <location>
        <begin position="153"/>
        <end position="172"/>
    </location>
</feature>
<dbReference type="InterPro" id="IPR055220">
    <property type="entry name" value="SPRTN_ZBD"/>
</dbReference>
<evidence type="ECO:0000256" key="1">
    <source>
        <dbReference type="ARBA" id="ARBA00004123"/>
    </source>
</evidence>
<sequence length="406" mass="45475">MDAPSGSHSTVIDDDETLARKLQEEEDNLYQQHIRMNALTKADQTLALQLHDELTTKTLESDLALARQLQQAESESNSYSEGTTVNSIIDLESTTAAAAAKTTTTAIPIDDKPGITDTKRKYTIDLIDDDLDRDFALAKQLEQEENDKLKFVDPSMSSSVTPSSSSTPHPSVSAAMCTLTDEHDPNPDLHGLFLAFNNIYFSGRLSMVEVKWSKKMTLCAGTCRYQPAAGLCTVTLSEALLKFRPRTDMVNTLLHEMIHALLFVTQRIDNHESHGPEFLREADRINKLAGTNITVYHTFHDEVNHYKTHVWKCNVSAKRMESLDQSDDFLFESSELTRDPVNTKHRITARPPQKADRWFADHQASCGGSFVKIASPAPPPSKVKKQKKQDKEDAASKKMTDYFLND</sequence>
<feature type="compositionally biased region" description="Low complexity" evidence="3">
    <location>
        <begin position="154"/>
        <end position="172"/>
    </location>
</feature>
<organism evidence="5">
    <name type="scientific">Absidia glauca</name>
    <name type="common">Pin mould</name>
    <dbReference type="NCBI Taxonomy" id="4829"/>
    <lineage>
        <taxon>Eukaryota</taxon>
        <taxon>Fungi</taxon>
        <taxon>Fungi incertae sedis</taxon>
        <taxon>Mucoromycota</taxon>
        <taxon>Mucoromycotina</taxon>
        <taxon>Mucoromycetes</taxon>
        <taxon>Mucorales</taxon>
        <taxon>Cunninghamellaceae</taxon>
        <taxon>Absidia</taxon>
    </lineage>
</organism>
<dbReference type="Pfam" id="PF22934">
    <property type="entry name" value="SPRTN_ZBD"/>
    <property type="match status" value="1"/>
</dbReference>
<reference evidence="5" key="1">
    <citation type="submission" date="2016-04" db="EMBL/GenBank/DDBJ databases">
        <authorList>
            <person name="Evans L.H."/>
            <person name="Alamgir A."/>
            <person name="Owens N."/>
            <person name="Weber N.D."/>
            <person name="Virtaneva K."/>
            <person name="Barbian K."/>
            <person name="Babar A."/>
            <person name="Rosenke K."/>
        </authorList>
    </citation>
    <scope>NUCLEOTIDE SEQUENCE [LARGE SCALE GENOMIC DNA]</scope>
    <source>
        <strain evidence="5">CBS 101.48</strain>
    </source>
</reference>
<protein>
    <recommendedName>
        <fullName evidence="4">SprT-like domain-containing protein</fullName>
    </recommendedName>
</protein>
<proteinExistence type="predicted"/>
<name>A0A163K0V2_ABSGL</name>
<gene>
    <name evidence="5" type="primary">ABSGL_10561.1 scaffold 12026</name>
</gene>
<evidence type="ECO:0000259" key="4">
    <source>
        <dbReference type="SMART" id="SM00731"/>
    </source>
</evidence>
<dbReference type="PANTHER" id="PTHR21220:SF0">
    <property type="entry name" value="DNA-DEPENDENT METALLOPROTEASE SPRTN"/>
    <property type="match status" value="1"/>
</dbReference>
<dbReference type="AlphaFoldDB" id="A0A163K0V2"/>
<dbReference type="InParanoid" id="A0A163K0V2"/>
<dbReference type="GO" id="GO:0003697">
    <property type="term" value="F:single-stranded DNA binding"/>
    <property type="evidence" value="ECO:0007669"/>
    <property type="project" value="InterPro"/>
</dbReference>
<dbReference type="PANTHER" id="PTHR21220">
    <property type="entry name" value="DNA-DEPENDENT METALLOPROTEASE SPRTN"/>
    <property type="match status" value="1"/>
</dbReference>
<dbReference type="STRING" id="4829.A0A163K0V2"/>
<evidence type="ECO:0000256" key="3">
    <source>
        <dbReference type="SAM" id="MobiDB-lite"/>
    </source>
</evidence>
<dbReference type="GO" id="GO:0031593">
    <property type="term" value="F:polyubiquitin modification-dependent protein binding"/>
    <property type="evidence" value="ECO:0007669"/>
    <property type="project" value="TreeGrafter"/>
</dbReference>
<dbReference type="EMBL" id="LT554414">
    <property type="protein sequence ID" value="SAM04695.1"/>
    <property type="molecule type" value="Genomic_DNA"/>
</dbReference>
<dbReference type="OrthoDB" id="5236983at2759"/>
<dbReference type="Proteomes" id="UP000078561">
    <property type="component" value="Unassembled WGS sequence"/>
</dbReference>
<feature type="domain" description="SprT-like" evidence="4">
    <location>
        <begin position="187"/>
        <end position="373"/>
    </location>
</feature>